<dbReference type="OrthoDB" id="2979847at2759"/>
<evidence type="ECO:0000313" key="2">
    <source>
        <dbReference type="EMBL" id="KDR65531.1"/>
    </source>
</evidence>
<dbReference type="AlphaFoldDB" id="A0A067S419"/>
<sequence length="556" mass="61365">MGRKYSGLERDGACTFEFWTLLGFSPHLADEILALPLGAGALFQPNGPGRVFEPTEGKEFWNENFLSNDCLTRQISYNVMMSTLTVGAGTPRHKTRSKSKWVRAYYEVFRFGTAAECEQLGDAFNALPREWSRGEVRNSMHGSTFQKSSTHKADAGQSQSLTQSSAGAGFSLNLHSAPSSECPGCPGHAAFNHMYLFQRLPHKRAVSWLRHLGKYVAQGAALLTAVHFAEIVDNLHCVPPVVRKGHPWVTQHLSGTEPPIKPLPITSQINGHSRGVLADNHYVSPLNNPRPGTSPFNIIAQRPKLFNNDASQSSKKKRRLSLSDRPSASIATTYQPPNRLVDPTAARFDTPWDLSLVHARSSVAWGREDSEPVVDQYTVMQSSEVQKYLAVMEKADQQLSPEMSSRPAEKTTRIASPYQLDVSLVEPNLMDAITQTVVSLPSRLPQAQNTALIADTSMTAFDPEGLAAEAQRRGRDEALASALSLGKTLQTVSPASNTTLTSLAQLLPRSQIHRAELWLPVRAMPDMNIVRLTDKQEERISSRHGFIKRSRIRTLG</sequence>
<evidence type="ECO:0000256" key="1">
    <source>
        <dbReference type="SAM" id="MobiDB-lite"/>
    </source>
</evidence>
<evidence type="ECO:0000313" key="3">
    <source>
        <dbReference type="Proteomes" id="UP000027222"/>
    </source>
</evidence>
<dbReference type="EMBL" id="KL142443">
    <property type="protein sequence ID" value="KDR65531.1"/>
    <property type="molecule type" value="Genomic_DNA"/>
</dbReference>
<keyword evidence="3" id="KW-1185">Reference proteome</keyword>
<name>A0A067S419_GALM3</name>
<accession>A0A067S419</accession>
<organism evidence="2 3">
    <name type="scientific">Galerina marginata (strain CBS 339.88)</name>
    <dbReference type="NCBI Taxonomy" id="685588"/>
    <lineage>
        <taxon>Eukaryota</taxon>
        <taxon>Fungi</taxon>
        <taxon>Dikarya</taxon>
        <taxon>Basidiomycota</taxon>
        <taxon>Agaricomycotina</taxon>
        <taxon>Agaricomycetes</taxon>
        <taxon>Agaricomycetidae</taxon>
        <taxon>Agaricales</taxon>
        <taxon>Agaricineae</taxon>
        <taxon>Strophariaceae</taxon>
        <taxon>Galerina</taxon>
    </lineage>
</organism>
<feature type="region of interest" description="Disordered" evidence="1">
    <location>
        <begin position="138"/>
        <end position="160"/>
    </location>
</feature>
<gene>
    <name evidence="2" type="ORF">GALMADRAFT_217525</name>
</gene>
<proteinExistence type="predicted"/>
<protein>
    <submittedName>
        <fullName evidence="2">Uncharacterized protein</fullName>
    </submittedName>
</protein>
<feature type="region of interest" description="Disordered" evidence="1">
    <location>
        <begin position="307"/>
        <end position="342"/>
    </location>
</feature>
<dbReference type="Proteomes" id="UP000027222">
    <property type="component" value="Unassembled WGS sequence"/>
</dbReference>
<reference evidence="3" key="1">
    <citation type="journal article" date="2014" name="Proc. Natl. Acad. Sci. U.S.A.">
        <title>Extensive sampling of basidiomycete genomes demonstrates inadequacy of the white-rot/brown-rot paradigm for wood decay fungi.</title>
        <authorList>
            <person name="Riley R."/>
            <person name="Salamov A.A."/>
            <person name="Brown D.W."/>
            <person name="Nagy L.G."/>
            <person name="Floudas D."/>
            <person name="Held B.W."/>
            <person name="Levasseur A."/>
            <person name="Lombard V."/>
            <person name="Morin E."/>
            <person name="Otillar R."/>
            <person name="Lindquist E.A."/>
            <person name="Sun H."/>
            <person name="LaButti K.M."/>
            <person name="Schmutz J."/>
            <person name="Jabbour D."/>
            <person name="Luo H."/>
            <person name="Baker S.E."/>
            <person name="Pisabarro A.G."/>
            <person name="Walton J.D."/>
            <person name="Blanchette R.A."/>
            <person name="Henrissat B."/>
            <person name="Martin F."/>
            <person name="Cullen D."/>
            <person name="Hibbett D.S."/>
            <person name="Grigoriev I.V."/>
        </authorList>
    </citation>
    <scope>NUCLEOTIDE SEQUENCE [LARGE SCALE GENOMIC DNA]</scope>
    <source>
        <strain evidence="3">CBS 339.88</strain>
    </source>
</reference>
<dbReference type="HOGENOM" id="CLU_490049_0_0_1"/>